<dbReference type="AlphaFoldDB" id="A0A841RBQ2"/>
<sequence length="57" mass="6392">MTDSTRNLKYKTAESIDVLGTQPQTYGPFMLTEVCCHLHYYYTGTGIGVAQHDAVHQ</sequence>
<dbReference type="Proteomes" id="UP000587760">
    <property type="component" value="Unassembled WGS sequence"/>
</dbReference>
<reference evidence="1 2" key="1">
    <citation type="submission" date="2020-08" db="EMBL/GenBank/DDBJ databases">
        <title>Genomic Encyclopedia of Type Strains, Phase IV (KMG-IV): sequencing the most valuable type-strain genomes for metagenomic binning, comparative biology and taxonomic classification.</title>
        <authorList>
            <person name="Goeker M."/>
        </authorList>
    </citation>
    <scope>NUCLEOTIDE SEQUENCE [LARGE SCALE GENOMIC DNA]</scope>
    <source>
        <strain evidence="1 2">DSM 2461</strain>
    </source>
</reference>
<dbReference type="RefSeq" id="WP_184747614.1">
    <property type="nucleotide sequence ID" value="NZ_JACHGJ010000006.1"/>
</dbReference>
<proteinExistence type="predicted"/>
<organism evidence="1 2">
    <name type="scientific">Spirochaeta isovalerica</name>
    <dbReference type="NCBI Taxonomy" id="150"/>
    <lineage>
        <taxon>Bacteria</taxon>
        <taxon>Pseudomonadati</taxon>
        <taxon>Spirochaetota</taxon>
        <taxon>Spirochaetia</taxon>
        <taxon>Spirochaetales</taxon>
        <taxon>Spirochaetaceae</taxon>
        <taxon>Spirochaeta</taxon>
    </lineage>
</organism>
<evidence type="ECO:0000313" key="2">
    <source>
        <dbReference type="Proteomes" id="UP000587760"/>
    </source>
</evidence>
<protein>
    <submittedName>
        <fullName evidence="1">Uncharacterized protein</fullName>
    </submittedName>
</protein>
<accession>A0A841RBQ2</accession>
<dbReference type="EMBL" id="JACHGJ010000006">
    <property type="protein sequence ID" value="MBB6481363.1"/>
    <property type="molecule type" value="Genomic_DNA"/>
</dbReference>
<gene>
    <name evidence="1" type="ORF">HNR50_003043</name>
</gene>
<comment type="caution">
    <text evidence="1">The sequence shown here is derived from an EMBL/GenBank/DDBJ whole genome shotgun (WGS) entry which is preliminary data.</text>
</comment>
<name>A0A841RBQ2_9SPIO</name>
<keyword evidence="2" id="KW-1185">Reference proteome</keyword>
<evidence type="ECO:0000313" key="1">
    <source>
        <dbReference type="EMBL" id="MBB6481363.1"/>
    </source>
</evidence>